<comment type="caution">
    <text evidence="2">The sequence shown here is derived from an EMBL/GenBank/DDBJ whole genome shotgun (WGS) entry which is preliminary data.</text>
</comment>
<feature type="compositionally biased region" description="Polar residues" evidence="1">
    <location>
        <begin position="213"/>
        <end position="224"/>
    </location>
</feature>
<evidence type="ECO:0000313" key="3">
    <source>
        <dbReference type="Proteomes" id="UP000053317"/>
    </source>
</evidence>
<sequence length="356" mass="40919">MDEPSTNLRSKFDLVKSKEAELSSLPSTTGEQYQQTLVAAINAYEACRSQVIQLALFSSNEDFDEVSTSDIQYLAIDFLLAELLLKSYQSDRAGTLRKAVALYEAFLERLDDYGLLQKEDKKFFERLQREQLRFSLVTSSDFGERRRVKVERYQEEKALKQKLEYLRQQEQQINVDDETIRQLRLAELQLQVKQTFSSLDMMSQEYDIVSRAPQPQRNGQSHSANDSRERERHGDVYSDRLDVNLRGGLGRGKNGAILTKEGKPIQPFTLTSRRQDLRNGVFRPSHNLPTMSIEEYLEEEKRRGGIIEGGGEKSMQQPEPDEDNVELADQETMKARAWDEYVETNPKGSGNTINRG</sequence>
<dbReference type="GO" id="GO:0035303">
    <property type="term" value="P:regulation of dephosphorylation"/>
    <property type="evidence" value="ECO:0007669"/>
    <property type="project" value="TreeGrafter"/>
</dbReference>
<dbReference type="Proteomes" id="UP000053317">
    <property type="component" value="Unassembled WGS sequence"/>
</dbReference>
<name>A0A0G2E7T2_PHACM</name>
<gene>
    <name evidence="2" type="ORF">UCRPC4_g04845</name>
</gene>
<reference evidence="2 3" key="1">
    <citation type="submission" date="2015-05" db="EMBL/GenBank/DDBJ databases">
        <title>Distinctive expansion of gene families associated with plant cell wall degradation and secondary metabolism in the genomes of grapevine trunk pathogens.</title>
        <authorList>
            <person name="Lawrence D.P."/>
            <person name="Travadon R."/>
            <person name="Rolshausen P.E."/>
            <person name="Baumgartner K."/>
        </authorList>
    </citation>
    <scope>NUCLEOTIDE SEQUENCE [LARGE SCALE GENOMIC DNA]</scope>
    <source>
        <strain evidence="2">UCRPC4</strain>
    </source>
</reference>
<organism evidence="2 3">
    <name type="scientific">Phaeomoniella chlamydospora</name>
    <name type="common">Phaeoacremonium chlamydosporum</name>
    <dbReference type="NCBI Taxonomy" id="158046"/>
    <lineage>
        <taxon>Eukaryota</taxon>
        <taxon>Fungi</taxon>
        <taxon>Dikarya</taxon>
        <taxon>Ascomycota</taxon>
        <taxon>Pezizomycotina</taxon>
        <taxon>Eurotiomycetes</taxon>
        <taxon>Chaetothyriomycetidae</taxon>
        <taxon>Phaeomoniellales</taxon>
        <taxon>Phaeomoniellaceae</taxon>
        <taxon>Phaeomoniella</taxon>
    </lineage>
</organism>
<evidence type="ECO:0000313" key="2">
    <source>
        <dbReference type="EMBL" id="KKY18694.1"/>
    </source>
</evidence>
<proteinExistence type="predicted"/>
<accession>A0A0G2E7T2</accession>
<dbReference type="AlphaFoldDB" id="A0A0G2E7T2"/>
<dbReference type="Pfam" id="PF04177">
    <property type="entry name" value="TAP42"/>
    <property type="match status" value="1"/>
</dbReference>
<keyword evidence="3" id="KW-1185">Reference proteome</keyword>
<dbReference type="InterPro" id="IPR038511">
    <property type="entry name" value="TAP42/TAP46-like_sf"/>
</dbReference>
<dbReference type="PANTHER" id="PTHR10933">
    <property type="entry name" value="IMMUNOGLOBULIN-BINDING PROTEIN 1"/>
    <property type="match status" value="1"/>
</dbReference>
<feature type="region of interest" description="Disordered" evidence="1">
    <location>
        <begin position="210"/>
        <end position="236"/>
    </location>
</feature>
<dbReference type="InterPro" id="IPR007304">
    <property type="entry name" value="TAP46-like"/>
</dbReference>
<feature type="compositionally biased region" description="Basic and acidic residues" evidence="1">
    <location>
        <begin position="225"/>
        <end position="236"/>
    </location>
</feature>
<dbReference type="EMBL" id="LCWF01000118">
    <property type="protein sequence ID" value="KKY18694.1"/>
    <property type="molecule type" value="Genomic_DNA"/>
</dbReference>
<protein>
    <submittedName>
        <fullName evidence="2">Putative tor signaling pathway regulator</fullName>
    </submittedName>
</protein>
<dbReference type="Gene3D" id="1.25.40.540">
    <property type="entry name" value="TAP42-like family"/>
    <property type="match status" value="1"/>
</dbReference>
<reference evidence="2 3" key="2">
    <citation type="submission" date="2015-05" db="EMBL/GenBank/DDBJ databases">
        <authorList>
            <person name="Morales-Cruz A."/>
            <person name="Amrine K.C."/>
            <person name="Cantu D."/>
        </authorList>
    </citation>
    <scope>NUCLEOTIDE SEQUENCE [LARGE SCALE GENOMIC DNA]</scope>
    <source>
        <strain evidence="2">UCRPC4</strain>
    </source>
</reference>
<dbReference type="GO" id="GO:0009966">
    <property type="term" value="P:regulation of signal transduction"/>
    <property type="evidence" value="ECO:0007669"/>
    <property type="project" value="InterPro"/>
</dbReference>
<dbReference type="PANTHER" id="PTHR10933:SF9">
    <property type="entry name" value="IMMUNOGLOBULIN-BINDING PROTEIN 1"/>
    <property type="match status" value="1"/>
</dbReference>
<dbReference type="GO" id="GO:0051721">
    <property type="term" value="F:protein phosphatase 2A binding"/>
    <property type="evidence" value="ECO:0007669"/>
    <property type="project" value="TreeGrafter"/>
</dbReference>
<evidence type="ECO:0000256" key="1">
    <source>
        <dbReference type="SAM" id="MobiDB-lite"/>
    </source>
</evidence>
<dbReference type="GO" id="GO:0005829">
    <property type="term" value="C:cytosol"/>
    <property type="evidence" value="ECO:0007669"/>
    <property type="project" value="TreeGrafter"/>
</dbReference>
<dbReference type="OrthoDB" id="10261753at2759"/>